<name>A0AAQ3Q8X8_9LILI</name>
<dbReference type="EMBL" id="CP136892">
    <property type="protein sequence ID" value="WOK99984.1"/>
    <property type="molecule type" value="Genomic_DNA"/>
</dbReference>
<protein>
    <submittedName>
        <fullName evidence="2">Uncharacterized protein</fullName>
    </submittedName>
</protein>
<dbReference type="AlphaFoldDB" id="A0AAQ3Q8X8"/>
<keyword evidence="1" id="KW-0812">Transmembrane</keyword>
<evidence type="ECO:0000313" key="2">
    <source>
        <dbReference type="EMBL" id="WOK99984.1"/>
    </source>
</evidence>
<evidence type="ECO:0000256" key="1">
    <source>
        <dbReference type="SAM" id="Phobius"/>
    </source>
</evidence>
<accession>A0AAQ3Q8X8</accession>
<keyword evidence="1" id="KW-1133">Transmembrane helix</keyword>
<reference evidence="2 3" key="1">
    <citation type="submission" date="2023-10" db="EMBL/GenBank/DDBJ databases">
        <title>Chromosome-scale genome assembly provides insights into flower coloration mechanisms of Canna indica.</title>
        <authorList>
            <person name="Li C."/>
        </authorList>
    </citation>
    <scope>NUCLEOTIDE SEQUENCE [LARGE SCALE GENOMIC DNA]</scope>
    <source>
        <tissue evidence="2">Flower</tissue>
    </source>
</reference>
<keyword evidence="3" id="KW-1185">Reference proteome</keyword>
<feature type="transmembrane region" description="Helical" evidence="1">
    <location>
        <begin position="49"/>
        <end position="68"/>
    </location>
</feature>
<proteinExistence type="predicted"/>
<keyword evidence="1" id="KW-0472">Membrane</keyword>
<evidence type="ECO:0000313" key="3">
    <source>
        <dbReference type="Proteomes" id="UP001327560"/>
    </source>
</evidence>
<sequence>MFSMKILRTQRVSSQMIPEIRFTPICPVRCRGGPTIAASLRPFPFGSGIGFYCPLWMMVLVFGPGLRIHEWKKSHLFSGGWR</sequence>
<dbReference type="Proteomes" id="UP001327560">
    <property type="component" value="Chromosome 3"/>
</dbReference>
<gene>
    <name evidence="2" type="ORF">Cni_G08696</name>
</gene>
<organism evidence="2 3">
    <name type="scientific">Canna indica</name>
    <name type="common">Indian-shot</name>
    <dbReference type="NCBI Taxonomy" id="4628"/>
    <lineage>
        <taxon>Eukaryota</taxon>
        <taxon>Viridiplantae</taxon>
        <taxon>Streptophyta</taxon>
        <taxon>Embryophyta</taxon>
        <taxon>Tracheophyta</taxon>
        <taxon>Spermatophyta</taxon>
        <taxon>Magnoliopsida</taxon>
        <taxon>Liliopsida</taxon>
        <taxon>Zingiberales</taxon>
        <taxon>Cannaceae</taxon>
        <taxon>Canna</taxon>
    </lineage>
</organism>